<dbReference type="InterPro" id="IPR036291">
    <property type="entry name" value="NAD(P)-bd_dom_sf"/>
</dbReference>
<dbReference type="Proteomes" id="UP001515480">
    <property type="component" value="Unassembled WGS sequence"/>
</dbReference>
<dbReference type="Pfam" id="PF02254">
    <property type="entry name" value="TrkA_N"/>
    <property type="match status" value="1"/>
</dbReference>
<dbReference type="GO" id="GO:0005509">
    <property type="term" value="F:calcium ion binding"/>
    <property type="evidence" value="ECO:0007669"/>
    <property type="project" value="InterPro"/>
</dbReference>
<dbReference type="Pfam" id="PF13499">
    <property type="entry name" value="EF-hand_7"/>
    <property type="match status" value="1"/>
</dbReference>
<organism evidence="15 16">
    <name type="scientific">Prymnesium parvum</name>
    <name type="common">Toxic golden alga</name>
    <dbReference type="NCBI Taxonomy" id="97485"/>
    <lineage>
        <taxon>Eukaryota</taxon>
        <taxon>Haptista</taxon>
        <taxon>Haptophyta</taxon>
        <taxon>Prymnesiophyceae</taxon>
        <taxon>Prymnesiales</taxon>
        <taxon>Prymnesiaceae</taxon>
        <taxon>Prymnesium</taxon>
    </lineage>
</organism>
<dbReference type="EMBL" id="JBGBPQ010000013">
    <property type="protein sequence ID" value="KAL1511778.1"/>
    <property type="molecule type" value="Genomic_DNA"/>
</dbReference>
<keyword evidence="9" id="KW-0406">Ion transport</keyword>
<evidence type="ECO:0000256" key="12">
    <source>
        <dbReference type="SAM" id="Phobius"/>
    </source>
</evidence>
<dbReference type="InterPro" id="IPR038770">
    <property type="entry name" value="Na+/solute_symporter_sf"/>
</dbReference>
<reference evidence="15 16" key="1">
    <citation type="journal article" date="2024" name="Science">
        <title>Giant polyketide synthase enzymes in the biosynthesis of giant marine polyether toxins.</title>
        <authorList>
            <person name="Fallon T.R."/>
            <person name="Shende V.V."/>
            <person name="Wierzbicki I.H."/>
            <person name="Pendleton A.L."/>
            <person name="Watervoot N.F."/>
            <person name="Auber R.P."/>
            <person name="Gonzalez D.J."/>
            <person name="Wisecaver J.H."/>
            <person name="Moore B.S."/>
        </authorList>
    </citation>
    <scope>NUCLEOTIDE SEQUENCE [LARGE SCALE GENOMIC DNA]</scope>
    <source>
        <strain evidence="15 16">12B1</strain>
    </source>
</reference>
<keyword evidence="10 12" id="KW-0472">Membrane</keyword>
<feature type="domain" description="EF-hand" evidence="13">
    <location>
        <begin position="692"/>
        <end position="727"/>
    </location>
</feature>
<feature type="transmembrane region" description="Helical" evidence="12">
    <location>
        <begin position="283"/>
        <end position="301"/>
    </location>
</feature>
<dbReference type="Gene3D" id="1.20.1530.20">
    <property type="match status" value="1"/>
</dbReference>
<dbReference type="GO" id="GO:1902600">
    <property type="term" value="P:proton transmembrane transport"/>
    <property type="evidence" value="ECO:0007669"/>
    <property type="project" value="InterPro"/>
</dbReference>
<evidence type="ECO:0000313" key="15">
    <source>
        <dbReference type="EMBL" id="KAL1511778.1"/>
    </source>
</evidence>
<feature type="transmembrane region" description="Helical" evidence="12">
    <location>
        <begin position="252"/>
        <end position="277"/>
    </location>
</feature>
<dbReference type="Pfam" id="PF00999">
    <property type="entry name" value="Na_H_Exchanger"/>
    <property type="match status" value="1"/>
</dbReference>
<feature type="compositionally biased region" description="Pro residues" evidence="11">
    <location>
        <begin position="19"/>
        <end position="35"/>
    </location>
</feature>
<keyword evidence="6" id="KW-0106">Calcium</keyword>
<evidence type="ECO:0000313" key="16">
    <source>
        <dbReference type="Proteomes" id="UP001515480"/>
    </source>
</evidence>
<sequence>MELLLLSLGAAALHPRAPPAWPLPPASRRPPPPTSMRPSLLPRLLPPSPRAAAFAVADAAAAAASLSLAAEAAAKSADLSSVSLDALGRDLLIFLSASVAVRPAARALNINPILLFLLIGAILGPHGLNIFANTVADVEIGDFGVLFLLFAEGLEVSPERLSSLTAYLPLGLSQLGLTTAVFTALILLFSSSGQFGWVSEWIERYIPLNNGYVDIANPSEALVLALAATLSSSAFVFPVLQSKGWEDRSSGVAGKSTLLLQDLAVAPVLVLLPFVLGSGQSDMGALAILLAKATFGFGAVFQAVADAQATESFVALVVLVAVGMGIIAEQLGLTNTAGAFAAGVLLANTNFRAQIQADIVPFEGILLGIFFMTTGSNFDASLLLAEWPTVLTATALLLGVKVSVLAVSALIGGLSLAEGIRFSLLLAGGGEFAFIIFGLGERLGVLPDRLTGLLTGVVLISMSLTPLLAEVASALSAPLVRERDDLRSMPQRAISDEEWDAARRIRVASNAVVVCGYGELGCAVYRALQLSLGMKGKTYSAAPLVAFELKPNRVVQGVLKGDAVIYGDAANVELMRAAGVSQPKAVFVTYAKHSRCLATVSRLRKSFPKVKIYSRASSPSEVDALLAAGATECVDASEETAVQLARCLVGADSPEHILRLQLHQAMSNQDWTVNKSAEALRATALAAGVSERTARWLYSLYNEMDLNGDGVVKVSEVRAVVEGAGEGNAVLMGVDRAALRRSLAKSDANGDDEMDFNQFITMVTRDRNAWPWEEPDGPSSIPEGDMRAAVKAGFSEAEAERLFELYVSLDRDDDGQVDIEEVRTLLSKTTLGIRSDATLRKWLEGLDVDGDGSLDFPEFLRMYSDKS</sequence>
<protein>
    <recommendedName>
        <fullName evidence="17">Calmodulin</fullName>
    </recommendedName>
</protein>
<comment type="caution">
    <text evidence="15">The sequence shown here is derived from an EMBL/GenBank/DDBJ whole genome shotgun (WGS) entry which is preliminary data.</text>
</comment>
<evidence type="ECO:0000256" key="7">
    <source>
        <dbReference type="ARBA" id="ARBA00022958"/>
    </source>
</evidence>
<evidence type="ECO:0000256" key="1">
    <source>
        <dbReference type="ARBA" id="ARBA00004141"/>
    </source>
</evidence>
<accession>A0AB34J573</accession>
<dbReference type="CDD" id="cd00051">
    <property type="entry name" value="EFh"/>
    <property type="match status" value="1"/>
</dbReference>
<dbReference type="Gene3D" id="3.40.50.720">
    <property type="entry name" value="NAD(P)-binding Rossmann-like Domain"/>
    <property type="match status" value="1"/>
</dbReference>
<evidence type="ECO:0000256" key="6">
    <source>
        <dbReference type="ARBA" id="ARBA00022837"/>
    </source>
</evidence>
<dbReference type="InterPro" id="IPR006153">
    <property type="entry name" value="Cation/H_exchanger_TM"/>
</dbReference>
<dbReference type="GO" id="GO:0016020">
    <property type="term" value="C:membrane"/>
    <property type="evidence" value="ECO:0007669"/>
    <property type="project" value="UniProtKB-SubCell"/>
</dbReference>
<keyword evidence="4" id="KW-0633">Potassium transport</keyword>
<dbReference type="SMART" id="SM00054">
    <property type="entry name" value="EFh"/>
    <property type="match status" value="4"/>
</dbReference>
<keyword evidence="5 12" id="KW-0812">Transmembrane</keyword>
<dbReference type="AlphaFoldDB" id="A0AB34J573"/>
<feature type="transmembrane region" description="Helical" evidence="12">
    <location>
        <begin position="221"/>
        <end position="240"/>
    </location>
</feature>
<evidence type="ECO:0000256" key="9">
    <source>
        <dbReference type="ARBA" id="ARBA00023065"/>
    </source>
</evidence>
<feature type="transmembrane region" description="Helical" evidence="12">
    <location>
        <begin position="365"/>
        <end position="384"/>
    </location>
</feature>
<dbReference type="PANTHER" id="PTHR46157:SF4">
    <property type="entry name" value="K(+) EFFLUX ANTIPORTER 3, CHLOROPLASTIC"/>
    <property type="match status" value="1"/>
</dbReference>
<evidence type="ECO:0000256" key="4">
    <source>
        <dbReference type="ARBA" id="ARBA00022538"/>
    </source>
</evidence>
<evidence type="ECO:0000256" key="10">
    <source>
        <dbReference type="ARBA" id="ARBA00023136"/>
    </source>
</evidence>
<proteinExistence type="predicted"/>
<evidence type="ECO:0000259" key="14">
    <source>
        <dbReference type="PROSITE" id="PS51201"/>
    </source>
</evidence>
<evidence type="ECO:0000256" key="5">
    <source>
        <dbReference type="ARBA" id="ARBA00022692"/>
    </source>
</evidence>
<evidence type="ECO:0000256" key="8">
    <source>
        <dbReference type="ARBA" id="ARBA00022989"/>
    </source>
</evidence>
<name>A0AB34J573_PRYPA</name>
<feature type="region of interest" description="Disordered" evidence="11">
    <location>
        <begin position="19"/>
        <end position="41"/>
    </location>
</feature>
<dbReference type="InterPro" id="IPR018247">
    <property type="entry name" value="EF_Hand_1_Ca_BS"/>
</dbReference>
<feature type="domain" description="EF-hand" evidence="13">
    <location>
        <begin position="797"/>
        <end position="832"/>
    </location>
</feature>
<keyword evidence="2" id="KW-0813">Transport</keyword>
<evidence type="ECO:0000256" key="11">
    <source>
        <dbReference type="SAM" id="MobiDB-lite"/>
    </source>
</evidence>
<dbReference type="PROSITE" id="PS00018">
    <property type="entry name" value="EF_HAND_1"/>
    <property type="match status" value="2"/>
</dbReference>
<feature type="transmembrane region" description="Helical" evidence="12">
    <location>
        <begin position="390"/>
        <end position="410"/>
    </location>
</feature>
<feature type="transmembrane region" description="Helical" evidence="12">
    <location>
        <begin position="313"/>
        <end position="331"/>
    </location>
</feature>
<gene>
    <name evidence="15" type="ORF">AB1Y20_005064</name>
</gene>
<dbReference type="SUPFAM" id="SSF47473">
    <property type="entry name" value="EF-hand"/>
    <property type="match status" value="1"/>
</dbReference>
<feature type="transmembrane region" description="Helical" evidence="12">
    <location>
        <begin position="166"/>
        <end position="189"/>
    </location>
</feature>
<dbReference type="InterPro" id="IPR003148">
    <property type="entry name" value="RCK_N"/>
</dbReference>
<keyword evidence="8 12" id="KW-1133">Transmembrane helix</keyword>
<evidence type="ECO:0000256" key="3">
    <source>
        <dbReference type="ARBA" id="ARBA00022449"/>
    </source>
</evidence>
<dbReference type="SUPFAM" id="SSF51735">
    <property type="entry name" value="NAD(P)-binding Rossmann-fold domains"/>
    <property type="match status" value="1"/>
</dbReference>
<comment type="subcellular location">
    <subcellularLocation>
        <location evidence="1">Membrane</location>
        <topology evidence="1">Multi-pass membrane protein</topology>
    </subcellularLocation>
</comment>
<feature type="domain" description="RCK N-terminal" evidence="14">
    <location>
        <begin position="509"/>
        <end position="638"/>
    </location>
</feature>
<evidence type="ECO:0000256" key="2">
    <source>
        <dbReference type="ARBA" id="ARBA00022448"/>
    </source>
</evidence>
<keyword evidence="7" id="KW-0630">Potassium</keyword>
<dbReference type="GO" id="GO:0015297">
    <property type="term" value="F:antiporter activity"/>
    <property type="evidence" value="ECO:0007669"/>
    <property type="project" value="UniProtKB-KW"/>
</dbReference>
<dbReference type="PROSITE" id="PS51201">
    <property type="entry name" value="RCK_N"/>
    <property type="match status" value="1"/>
</dbReference>
<dbReference type="InterPro" id="IPR011992">
    <property type="entry name" value="EF-hand-dom_pair"/>
</dbReference>
<feature type="transmembrane region" description="Helical" evidence="12">
    <location>
        <begin position="422"/>
        <end position="440"/>
    </location>
</feature>
<dbReference type="InterPro" id="IPR002048">
    <property type="entry name" value="EF_hand_dom"/>
</dbReference>
<evidence type="ECO:0000259" key="13">
    <source>
        <dbReference type="PROSITE" id="PS50222"/>
    </source>
</evidence>
<feature type="domain" description="EF-hand" evidence="13">
    <location>
        <begin position="834"/>
        <end position="867"/>
    </location>
</feature>
<dbReference type="Gene3D" id="1.10.238.10">
    <property type="entry name" value="EF-hand"/>
    <property type="match status" value="2"/>
</dbReference>
<evidence type="ECO:0008006" key="17">
    <source>
        <dbReference type="Google" id="ProtNLM"/>
    </source>
</evidence>
<keyword evidence="3" id="KW-0050">Antiport</keyword>
<dbReference type="PROSITE" id="PS50222">
    <property type="entry name" value="EF_HAND_2"/>
    <property type="match status" value="3"/>
</dbReference>
<dbReference type="PANTHER" id="PTHR46157">
    <property type="entry name" value="K(+) EFFLUX ANTIPORTER 3, CHLOROPLASTIC"/>
    <property type="match status" value="1"/>
</dbReference>
<dbReference type="GO" id="GO:0006813">
    <property type="term" value="P:potassium ion transport"/>
    <property type="evidence" value="ECO:0007669"/>
    <property type="project" value="UniProtKB-KW"/>
</dbReference>
<keyword evidence="16" id="KW-1185">Reference proteome</keyword>